<evidence type="ECO:0000256" key="3">
    <source>
        <dbReference type="SAM" id="SignalP"/>
    </source>
</evidence>
<dbReference type="EMBL" id="CAJNOJ010000162">
    <property type="protein sequence ID" value="CAF1224138.1"/>
    <property type="molecule type" value="Genomic_DNA"/>
</dbReference>
<dbReference type="Proteomes" id="UP000663828">
    <property type="component" value="Unassembled WGS sequence"/>
</dbReference>
<keyword evidence="6" id="KW-1185">Reference proteome</keyword>
<organism evidence="4 6">
    <name type="scientific">Adineta ricciae</name>
    <name type="common">Rotifer</name>
    <dbReference type="NCBI Taxonomy" id="249248"/>
    <lineage>
        <taxon>Eukaryota</taxon>
        <taxon>Metazoa</taxon>
        <taxon>Spiralia</taxon>
        <taxon>Gnathifera</taxon>
        <taxon>Rotifera</taxon>
        <taxon>Eurotatoria</taxon>
        <taxon>Bdelloidea</taxon>
        <taxon>Adinetida</taxon>
        <taxon>Adinetidae</taxon>
        <taxon>Adineta</taxon>
    </lineage>
</organism>
<protein>
    <submittedName>
        <fullName evidence="4">Uncharacterized protein</fullName>
    </submittedName>
</protein>
<reference evidence="4" key="1">
    <citation type="submission" date="2021-02" db="EMBL/GenBank/DDBJ databases">
        <authorList>
            <person name="Nowell W R."/>
        </authorList>
    </citation>
    <scope>NUCLEOTIDE SEQUENCE</scope>
</reference>
<keyword evidence="2" id="KW-0812">Transmembrane</keyword>
<gene>
    <name evidence="5" type="ORF">EDS130_LOCUS26582</name>
    <name evidence="4" type="ORF">XAT740_LOCUS19808</name>
</gene>
<dbReference type="Proteomes" id="UP000663852">
    <property type="component" value="Unassembled WGS sequence"/>
</dbReference>
<keyword evidence="2" id="KW-0472">Membrane</keyword>
<evidence type="ECO:0000313" key="4">
    <source>
        <dbReference type="EMBL" id="CAF1129221.1"/>
    </source>
</evidence>
<name>A0A814R574_ADIRI</name>
<evidence type="ECO:0000256" key="2">
    <source>
        <dbReference type="SAM" id="Phobius"/>
    </source>
</evidence>
<feature type="chain" id="PRO_5036225708" evidence="3">
    <location>
        <begin position="23"/>
        <end position="129"/>
    </location>
</feature>
<keyword evidence="1 3" id="KW-0732">Signal</keyword>
<dbReference type="OrthoDB" id="10088015at2759"/>
<feature type="signal peptide" evidence="3">
    <location>
        <begin position="1"/>
        <end position="22"/>
    </location>
</feature>
<accession>A0A814R574</accession>
<evidence type="ECO:0000313" key="5">
    <source>
        <dbReference type="EMBL" id="CAF1224138.1"/>
    </source>
</evidence>
<dbReference type="EMBL" id="CAJNOR010001363">
    <property type="protein sequence ID" value="CAF1129221.1"/>
    <property type="molecule type" value="Genomic_DNA"/>
</dbReference>
<dbReference type="InterPro" id="IPR050975">
    <property type="entry name" value="Sleep_regulator"/>
</dbReference>
<evidence type="ECO:0000313" key="6">
    <source>
        <dbReference type="Proteomes" id="UP000663828"/>
    </source>
</evidence>
<evidence type="ECO:0000256" key="1">
    <source>
        <dbReference type="ARBA" id="ARBA00022729"/>
    </source>
</evidence>
<comment type="caution">
    <text evidence="4">The sequence shown here is derived from an EMBL/GenBank/DDBJ whole genome shotgun (WGS) entry which is preliminary data.</text>
</comment>
<keyword evidence="2" id="KW-1133">Transmembrane helix</keyword>
<sequence length="129" mass="13733">MHFVSIILFGLVFFDLQQQTDAISCYVCGRGAEGCGTSFRSWGSGVATSAVTNAVACTKIVSTVNSNSILRSYVGKTGTCTEGANNDDGTNSYQYCCTTDYCNKGSIGKGNILSGMFSIILAMFFVFMD</sequence>
<feature type="transmembrane region" description="Helical" evidence="2">
    <location>
        <begin position="112"/>
        <end position="128"/>
    </location>
</feature>
<proteinExistence type="predicted"/>
<dbReference type="AlphaFoldDB" id="A0A814R574"/>
<dbReference type="PANTHER" id="PTHR33562">
    <property type="entry name" value="ATILLA, ISOFORM B-RELATED-RELATED"/>
    <property type="match status" value="1"/>
</dbReference>